<dbReference type="AlphaFoldDB" id="A0A4Y2NCD8"/>
<gene>
    <name evidence="2" type="ORF">AVEN_165531_1</name>
</gene>
<evidence type="ECO:0000313" key="2">
    <source>
        <dbReference type="EMBL" id="GBN35476.1"/>
    </source>
</evidence>
<keyword evidence="1" id="KW-0732">Signal</keyword>
<evidence type="ECO:0000313" key="3">
    <source>
        <dbReference type="Proteomes" id="UP000499080"/>
    </source>
</evidence>
<protein>
    <submittedName>
        <fullName evidence="2">Uncharacterized protein</fullName>
    </submittedName>
</protein>
<comment type="caution">
    <text evidence="2">The sequence shown here is derived from an EMBL/GenBank/DDBJ whole genome shotgun (WGS) entry which is preliminary data.</text>
</comment>
<dbReference type="EMBL" id="BGPR01008702">
    <property type="protein sequence ID" value="GBN35476.1"/>
    <property type="molecule type" value="Genomic_DNA"/>
</dbReference>
<reference evidence="2 3" key="1">
    <citation type="journal article" date="2019" name="Sci. Rep.">
        <title>Orb-weaving spider Araneus ventricosus genome elucidates the spidroin gene catalogue.</title>
        <authorList>
            <person name="Kono N."/>
            <person name="Nakamura H."/>
            <person name="Ohtoshi R."/>
            <person name="Moran D.A.P."/>
            <person name="Shinohara A."/>
            <person name="Yoshida Y."/>
            <person name="Fujiwara M."/>
            <person name="Mori M."/>
            <person name="Tomita M."/>
            <person name="Arakawa K."/>
        </authorList>
    </citation>
    <scope>NUCLEOTIDE SEQUENCE [LARGE SCALE GENOMIC DNA]</scope>
</reference>
<feature type="signal peptide" evidence="1">
    <location>
        <begin position="1"/>
        <end position="21"/>
    </location>
</feature>
<keyword evidence="3" id="KW-1185">Reference proteome</keyword>
<dbReference type="Proteomes" id="UP000499080">
    <property type="component" value="Unassembled WGS sequence"/>
</dbReference>
<name>A0A4Y2NCD8_ARAVE</name>
<accession>A0A4Y2NCD8</accession>
<evidence type="ECO:0000256" key="1">
    <source>
        <dbReference type="SAM" id="SignalP"/>
    </source>
</evidence>
<feature type="chain" id="PRO_5021506687" evidence="1">
    <location>
        <begin position="22"/>
        <end position="102"/>
    </location>
</feature>
<sequence>MRHVPTTCLSTQFALLPVVGAGRIYVAGGLASSSVVSRVMVVNSSHIKGKGRGQTASSHPFLWPIVFRAMFLWDVERLDEKRFARVWQDCALWERITWSNFD</sequence>
<organism evidence="2 3">
    <name type="scientific">Araneus ventricosus</name>
    <name type="common">Orbweaver spider</name>
    <name type="synonym">Epeira ventricosa</name>
    <dbReference type="NCBI Taxonomy" id="182803"/>
    <lineage>
        <taxon>Eukaryota</taxon>
        <taxon>Metazoa</taxon>
        <taxon>Ecdysozoa</taxon>
        <taxon>Arthropoda</taxon>
        <taxon>Chelicerata</taxon>
        <taxon>Arachnida</taxon>
        <taxon>Araneae</taxon>
        <taxon>Araneomorphae</taxon>
        <taxon>Entelegynae</taxon>
        <taxon>Araneoidea</taxon>
        <taxon>Araneidae</taxon>
        <taxon>Araneus</taxon>
    </lineage>
</organism>
<proteinExistence type="predicted"/>